<dbReference type="InterPro" id="IPR023753">
    <property type="entry name" value="FAD/NAD-binding_dom"/>
</dbReference>
<comment type="cofactor">
    <cofactor evidence="1">
        <name>FAD</name>
        <dbReference type="ChEBI" id="CHEBI:57692"/>
    </cofactor>
</comment>
<dbReference type="Pfam" id="PF07992">
    <property type="entry name" value="Pyr_redox_2"/>
    <property type="match status" value="1"/>
</dbReference>
<comment type="similarity">
    <text evidence="2">Belongs to the class-III pyridine nucleotide-disulfide oxidoreductase family.</text>
</comment>
<keyword evidence="5" id="KW-0560">Oxidoreductase</keyword>
<dbReference type="PRINTS" id="PR00368">
    <property type="entry name" value="FADPNR"/>
</dbReference>
<keyword evidence="6" id="KW-0676">Redox-active center</keyword>
<sequence length="556" mass="59900">MKVIIIGGMAAGPKTAARLRRLVPDAEITIVEQGEFISFGSCGMPFYLANLVPEFSSLYATSYGVARDIEFFRTRKDIRILAGTRATGIDRERKRVSIIHLESQIQSELEYDYLVLATGAVAITPPIKGLETPGVFTMHQPNDALRLQEYLRTKNAQHVTIIGAGVIGMEVADALAGRRIKVTVCEAQNQVLPKLLDPDIAQLVAAQMKQYKVDLQLKCRVKAINCGEDGSVNSITTNQGEIITDAVIVATGVRPRVDLAQVAGLELASNGAIKVDAHLRTSDPHIFAAGDCASQINKVSEQEVYIPLASTANKQGRVVADNIAGLDTEFSAVMGTTVLQAFDLNIGKTGLGEFEAVSLGNNVISGIVSGHDSPHYYPLHSSLTIKLIADRSTGRLLGAQVCGAGEAIKRVDVFSVAIKFGASLKDIANLDLGYAPPYSEAIDIAIHAANTLENKRCGLSRGISPLALDLLKNTQVPICFLDIREPDEVKAKPLSEKDVLLIPAGELRERYHEIPCDRPVVVVCGLGIRSYDAVCFLQSMGLEEAVYLEGGISIWL</sequence>
<dbReference type="Pfam" id="PF02852">
    <property type="entry name" value="Pyr_redox_dim"/>
    <property type="match status" value="1"/>
</dbReference>
<dbReference type="SUPFAM" id="SSF51905">
    <property type="entry name" value="FAD/NAD(P)-binding domain"/>
    <property type="match status" value="1"/>
</dbReference>
<dbReference type="InterPro" id="IPR036873">
    <property type="entry name" value="Rhodanese-like_dom_sf"/>
</dbReference>
<keyword evidence="9" id="KW-1185">Reference proteome</keyword>
<evidence type="ECO:0000256" key="4">
    <source>
        <dbReference type="ARBA" id="ARBA00022827"/>
    </source>
</evidence>
<dbReference type="Gene3D" id="3.50.50.60">
    <property type="entry name" value="FAD/NAD(P)-binding domain"/>
    <property type="match status" value="2"/>
</dbReference>
<dbReference type="Gene3D" id="3.40.250.10">
    <property type="entry name" value="Rhodanese-like domain"/>
    <property type="match status" value="1"/>
</dbReference>
<evidence type="ECO:0000313" key="8">
    <source>
        <dbReference type="EMBL" id="CFX70595.1"/>
    </source>
</evidence>
<dbReference type="InterPro" id="IPR050260">
    <property type="entry name" value="FAD-bd_OxRdtase"/>
</dbReference>
<feature type="domain" description="Rhodanese" evidence="7">
    <location>
        <begin position="478"/>
        <end position="556"/>
    </location>
</feature>
<evidence type="ECO:0000313" key="9">
    <source>
        <dbReference type="Proteomes" id="UP000045545"/>
    </source>
</evidence>
<dbReference type="SMART" id="SM00450">
    <property type="entry name" value="RHOD"/>
    <property type="match status" value="1"/>
</dbReference>
<dbReference type="Proteomes" id="UP000045545">
    <property type="component" value="Unassembled WGS sequence"/>
</dbReference>
<dbReference type="OrthoDB" id="9802028at2"/>
<dbReference type="GO" id="GO:0016491">
    <property type="term" value="F:oxidoreductase activity"/>
    <property type="evidence" value="ECO:0007669"/>
    <property type="project" value="UniProtKB-KW"/>
</dbReference>
<dbReference type="PANTHER" id="PTHR43429">
    <property type="entry name" value="PYRIDINE NUCLEOTIDE-DISULFIDE OXIDOREDUCTASE DOMAIN-CONTAINING"/>
    <property type="match status" value="1"/>
</dbReference>
<dbReference type="PRINTS" id="PR00411">
    <property type="entry name" value="PNDRDTASEI"/>
</dbReference>
<dbReference type="PROSITE" id="PS50206">
    <property type="entry name" value="RHODANESE_3"/>
    <property type="match status" value="1"/>
</dbReference>
<keyword evidence="4" id="KW-0274">FAD</keyword>
<name>A0A0E4GB00_9FIRM</name>
<dbReference type="InterPro" id="IPR016156">
    <property type="entry name" value="FAD/NAD-linked_Rdtase_dimer_sf"/>
</dbReference>
<organism evidence="8 9">
    <name type="scientific">Syntrophomonas zehnderi OL-4</name>
    <dbReference type="NCBI Taxonomy" id="690567"/>
    <lineage>
        <taxon>Bacteria</taxon>
        <taxon>Bacillati</taxon>
        <taxon>Bacillota</taxon>
        <taxon>Clostridia</taxon>
        <taxon>Eubacteriales</taxon>
        <taxon>Syntrophomonadaceae</taxon>
        <taxon>Syntrophomonas</taxon>
    </lineage>
</organism>
<keyword evidence="3" id="KW-0285">Flavoprotein</keyword>
<evidence type="ECO:0000259" key="7">
    <source>
        <dbReference type="PROSITE" id="PS50206"/>
    </source>
</evidence>
<dbReference type="SUPFAM" id="SSF52821">
    <property type="entry name" value="Rhodanese/Cell cycle control phosphatase"/>
    <property type="match status" value="1"/>
</dbReference>
<dbReference type="EMBL" id="CGIH01000027">
    <property type="protein sequence ID" value="CFX70595.1"/>
    <property type="molecule type" value="Genomic_DNA"/>
</dbReference>
<gene>
    <name evidence="8" type="ORF">1689</name>
</gene>
<proteinExistence type="inferred from homology"/>
<dbReference type="InterPro" id="IPR001763">
    <property type="entry name" value="Rhodanese-like_dom"/>
</dbReference>
<dbReference type="AlphaFoldDB" id="A0A0E4GB00"/>
<dbReference type="PANTHER" id="PTHR43429:SF1">
    <property type="entry name" value="NAD(P)H SULFUR OXIDOREDUCTASE (COA-DEPENDENT)"/>
    <property type="match status" value="1"/>
</dbReference>
<accession>A0A0E4GB00</accession>
<evidence type="ECO:0000256" key="2">
    <source>
        <dbReference type="ARBA" id="ARBA00009130"/>
    </source>
</evidence>
<dbReference type="RefSeq" id="WP_046497564.1">
    <property type="nucleotide sequence ID" value="NZ_CGIH01000027.1"/>
</dbReference>
<protein>
    <submittedName>
        <fullName evidence="8">FAD-dependent pyridine nucleotide-disulphide oxidoreductase</fullName>
    </submittedName>
</protein>
<evidence type="ECO:0000256" key="5">
    <source>
        <dbReference type="ARBA" id="ARBA00023002"/>
    </source>
</evidence>
<dbReference type="Pfam" id="PF00581">
    <property type="entry name" value="Rhodanese"/>
    <property type="match status" value="1"/>
</dbReference>
<dbReference type="CDD" id="cd00158">
    <property type="entry name" value="RHOD"/>
    <property type="match status" value="1"/>
</dbReference>
<evidence type="ECO:0000256" key="1">
    <source>
        <dbReference type="ARBA" id="ARBA00001974"/>
    </source>
</evidence>
<dbReference type="InterPro" id="IPR004099">
    <property type="entry name" value="Pyr_nucl-diS_OxRdtase_dimer"/>
</dbReference>
<dbReference type="SUPFAM" id="SSF55424">
    <property type="entry name" value="FAD/NAD-linked reductases, dimerisation (C-terminal) domain"/>
    <property type="match status" value="1"/>
</dbReference>
<dbReference type="STRING" id="690567.1689"/>
<evidence type="ECO:0000256" key="3">
    <source>
        <dbReference type="ARBA" id="ARBA00022630"/>
    </source>
</evidence>
<dbReference type="InterPro" id="IPR036188">
    <property type="entry name" value="FAD/NAD-bd_sf"/>
</dbReference>
<evidence type="ECO:0000256" key="6">
    <source>
        <dbReference type="ARBA" id="ARBA00023284"/>
    </source>
</evidence>
<reference evidence="8 9" key="1">
    <citation type="submission" date="2015-03" db="EMBL/GenBank/DDBJ databases">
        <authorList>
            <person name="Murphy D."/>
        </authorList>
    </citation>
    <scope>NUCLEOTIDE SEQUENCE [LARGE SCALE GENOMIC DNA]</scope>
    <source>
        <strain evidence="8 9">OL-4</strain>
    </source>
</reference>